<name>A0ABS2D9I8_9SPHN</name>
<dbReference type="EMBL" id="JAFEMC010000004">
    <property type="protein sequence ID" value="MBM6577602.1"/>
    <property type="molecule type" value="Genomic_DNA"/>
</dbReference>
<dbReference type="InterPro" id="IPR029058">
    <property type="entry name" value="AB_hydrolase_fold"/>
</dbReference>
<proteinExistence type="predicted"/>
<dbReference type="Proteomes" id="UP000763641">
    <property type="component" value="Unassembled WGS sequence"/>
</dbReference>
<keyword evidence="2" id="KW-0378">Hydrolase</keyword>
<evidence type="ECO:0000313" key="2">
    <source>
        <dbReference type="EMBL" id="MBM6577602.1"/>
    </source>
</evidence>
<comment type="caution">
    <text evidence="2">The sequence shown here is derived from an EMBL/GenBank/DDBJ whole genome shotgun (WGS) entry which is preliminary data.</text>
</comment>
<dbReference type="InterPro" id="IPR051044">
    <property type="entry name" value="MAG_DAG_Lipase"/>
</dbReference>
<dbReference type="Gene3D" id="3.40.50.1820">
    <property type="entry name" value="alpha/beta hydrolase"/>
    <property type="match status" value="1"/>
</dbReference>
<protein>
    <submittedName>
        <fullName evidence="2">Alpha/beta hydrolase</fullName>
    </submittedName>
</protein>
<dbReference type="PANTHER" id="PTHR11614">
    <property type="entry name" value="PHOSPHOLIPASE-RELATED"/>
    <property type="match status" value="1"/>
</dbReference>
<gene>
    <name evidence="2" type="ORF">ILT43_14565</name>
</gene>
<reference evidence="2 3" key="1">
    <citation type="submission" date="2020-12" db="EMBL/GenBank/DDBJ databases">
        <title>Sphingomonas sp.</title>
        <authorList>
            <person name="Kim M.K."/>
        </authorList>
    </citation>
    <scope>NUCLEOTIDE SEQUENCE [LARGE SCALE GENOMIC DNA]</scope>
    <source>
        <strain evidence="2 3">BT552</strain>
    </source>
</reference>
<dbReference type="SUPFAM" id="SSF53474">
    <property type="entry name" value="alpha/beta-Hydrolases"/>
    <property type="match status" value="1"/>
</dbReference>
<evidence type="ECO:0000313" key="3">
    <source>
        <dbReference type="Proteomes" id="UP000763641"/>
    </source>
</evidence>
<dbReference type="InterPro" id="IPR022742">
    <property type="entry name" value="Hydrolase_4"/>
</dbReference>
<feature type="domain" description="Serine aminopeptidase S33" evidence="1">
    <location>
        <begin position="42"/>
        <end position="294"/>
    </location>
</feature>
<dbReference type="Pfam" id="PF12146">
    <property type="entry name" value="Hydrolase_4"/>
    <property type="match status" value="1"/>
</dbReference>
<dbReference type="GO" id="GO:0016787">
    <property type="term" value="F:hydrolase activity"/>
    <property type="evidence" value="ECO:0007669"/>
    <property type="project" value="UniProtKB-KW"/>
</dbReference>
<dbReference type="RefSeq" id="WP_204199705.1">
    <property type="nucleotide sequence ID" value="NZ_JAFEMC010000004.1"/>
</dbReference>
<accession>A0ABS2D9I8</accession>
<evidence type="ECO:0000259" key="1">
    <source>
        <dbReference type="Pfam" id="PF12146"/>
    </source>
</evidence>
<keyword evidence="3" id="KW-1185">Reference proteome</keyword>
<sequence>MIVNPPPTTATLQDWPTDSVRGEWHAADGWAHRRYDRDGHGRGRLLLQAGRADMIEKYLETLEHFHDRGWATTAFDWRGQGGSGRLGEGDIGHLDDFATLVADLAAFWRDWTAEGEGPHVLVCHSMGGFVALQALVEAAIAPDAVVLVAPMLGLRNPLGAWIGGGVARLLASRGDVRRAAWRHGTTPRAIRDRQRRLTHDLTRFRDEQAWFDRDPALRLGPPSWGWIVQAFAATAALRNDPRLGGVTTPVQMLVAEADQLVDARAALRVAATLPNVEVLRFGTESAHEILREADPVRLRALAAIDGFLDAEAPRR</sequence>
<organism evidence="2 3">
    <name type="scientific">Sphingomonas longa</name>
    <dbReference type="NCBI Taxonomy" id="2778730"/>
    <lineage>
        <taxon>Bacteria</taxon>
        <taxon>Pseudomonadati</taxon>
        <taxon>Pseudomonadota</taxon>
        <taxon>Alphaproteobacteria</taxon>
        <taxon>Sphingomonadales</taxon>
        <taxon>Sphingomonadaceae</taxon>
        <taxon>Sphingomonas</taxon>
    </lineage>
</organism>